<accession>A0A914PNW7</accession>
<dbReference type="Proteomes" id="UP000887578">
    <property type="component" value="Unplaced"/>
</dbReference>
<dbReference type="WBParaSite" id="PDA_v2.g2022.t1">
    <property type="protein sequence ID" value="PDA_v2.g2022.t1"/>
    <property type="gene ID" value="PDA_v2.g2022"/>
</dbReference>
<sequence>MYAFIVNNFRLDLCLYYEDTVEEFTDSEIKNFDRLFKRISESLEMNIPDISIPGYDSEDYQKCQKELCK</sequence>
<protein>
    <submittedName>
        <fullName evidence="2">Uncharacterized protein</fullName>
    </submittedName>
</protein>
<proteinExistence type="predicted"/>
<name>A0A914PNW7_9BILA</name>
<reference evidence="2" key="1">
    <citation type="submission" date="2022-11" db="UniProtKB">
        <authorList>
            <consortium name="WormBaseParasite"/>
        </authorList>
    </citation>
    <scope>IDENTIFICATION</scope>
</reference>
<organism evidence="1 2">
    <name type="scientific">Panagrolaimus davidi</name>
    <dbReference type="NCBI Taxonomy" id="227884"/>
    <lineage>
        <taxon>Eukaryota</taxon>
        <taxon>Metazoa</taxon>
        <taxon>Ecdysozoa</taxon>
        <taxon>Nematoda</taxon>
        <taxon>Chromadorea</taxon>
        <taxon>Rhabditida</taxon>
        <taxon>Tylenchina</taxon>
        <taxon>Panagrolaimomorpha</taxon>
        <taxon>Panagrolaimoidea</taxon>
        <taxon>Panagrolaimidae</taxon>
        <taxon>Panagrolaimus</taxon>
    </lineage>
</organism>
<evidence type="ECO:0000313" key="1">
    <source>
        <dbReference type="Proteomes" id="UP000887578"/>
    </source>
</evidence>
<dbReference type="AlphaFoldDB" id="A0A914PNW7"/>
<keyword evidence="1" id="KW-1185">Reference proteome</keyword>
<evidence type="ECO:0000313" key="2">
    <source>
        <dbReference type="WBParaSite" id="PDA_v2.g2022.t1"/>
    </source>
</evidence>